<dbReference type="Proteomes" id="UP000267900">
    <property type="component" value="Chromosome"/>
</dbReference>
<dbReference type="SUPFAM" id="SSF55909">
    <property type="entry name" value="Pentein"/>
    <property type="match status" value="1"/>
</dbReference>
<dbReference type="Pfam" id="PF04371">
    <property type="entry name" value="PAD_porph"/>
    <property type="match status" value="1"/>
</dbReference>
<dbReference type="RefSeq" id="WP_126912661.1">
    <property type="nucleotide sequence ID" value="NZ_CP034587.1"/>
</dbReference>
<gene>
    <name evidence="2" type="ORF">EKH77_01700</name>
</gene>
<dbReference type="PANTHER" id="PTHR31377">
    <property type="entry name" value="AGMATINE DEIMINASE-RELATED"/>
    <property type="match status" value="1"/>
</dbReference>
<name>A0A3Q9FWD9_STRLT</name>
<dbReference type="GO" id="GO:0047632">
    <property type="term" value="F:agmatine deiminase activity"/>
    <property type="evidence" value="ECO:0007669"/>
    <property type="project" value="TreeGrafter"/>
</dbReference>
<keyword evidence="3" id="KW-1185">Reference proteome</keyword>
<evidence type="ECO:0000313" key="3">
    <source>
        <dbReference type="Proteomes" id="UP000267900"/>
    </source>
</evidence>
<dbReference type="AlphaFoldDB" id="A0A3Q9FWD9"/>
<dbReference type="Gene3D" id="3.75.10.10">
    <property type="entry name" value="L-arginine/glycine Amidinotransferase, Chain A"/>
    <property type="match status" value="1"/>
</dbReference>
<evidence type="ECO:0000313" key="2">
    <source>
        <dbReference type="EMBL" id="AZQ70096.1"/>
    </source>
</evidence>
<reference evidence="2 3" key="1">
    <citation type="submission" date="2018-12" db="EMBL/GenBank/DDBJ databases">
        <title>The whole draft genome of Streptomyce luteoverticillatus CGMCC 15060.</title>
        <authorList>
            <person name="Feng Z."/>
            <person name="Chen G."/>
            <person name="Zhang J."/>
            <person name="Zhu H."/>
            <person name="Yu X."/>
            <person name="Zhang W."/>
            <person name="Zhang X."/>
        </authorList>
    </citation>
    <scope>NUCLEOTIDE SEQUENCE [LARGE SCALE GENOMIC DNA]</scope>
    <source>
        <strain evidence="2 3">CGMCC 15060</strain>
    </source>
</reference>
<dbReference type="OrthoDB" id="9808013at2"/>
<proteinExistence type="predicted"/>
<accession>A0A3Q9FWD9</accession>
<dbReference type="InterPro" id="IPR007466">
    <property type="entry name" value="Peptidyl-Arg-deiminase_porph"/>
</dbReference>
<protein>
    <submittedName>
        <fullName evidence="2">Agmatine deiminase family protein</fullName>
    </submittedName>
</protein>
<dbReference type="PANTHER" id="PTHR31377:SF0">
    <property type="entry name" value="AGMATINE DEIMINASE-RELATED"/>
    <property type="match status" value="1"/>
</dbReference>
<dbReference type="GO" id="GO:0009446">
    <property type="term" value="P:putrescine biosynthetic process"/>
    <property type="evidence" value="ECO:0007669"/>
    <property type="project" value="InterPro"/>
</dbReference>
<dbReference type="GO" id="GO:0004668">
    <property type="term" value="F:protein-arginine deiminase activity"/>
    <property type="evidence" value="ECO:0007669"/>
    <property type="project" value="InterPro"/>
</dbReference>
<dbReference type="EMBL" id="CP034587">
    <property type="protein sequence ID" value="AZQ70096.1"/>
    <property type="molecule type" value="Genomic_DNA"/>
</dbReference>
<sequence length="339" mass="36300">MKRLRMPAEWHRHAACLIAWPTREALWGDGFEGAERDYAATVRAVAEFEPVTVVVPPGRAGRVRELCGVDIDTVEIPLDDSWLRASGPVFVHGPAGEPVGVDFRFNSFGERFFPYDQDEKAGERLLRALGVARRGSMTVLEGGAVTVDGEGTLITTEQCLLNPNRNPRLDRHDIEAELGHLLGATKVIWLPYGHLEGDTDGHVDHVCQFVGPGRIVVEAPGDPAGPDHARLKANLAVLAAATDVHGRRLEITELPPRQTVRAYGEDVGVSYTNFYIANGGVVVPLAGTDADARALATLATVFPDHKVVGVEARALALGDGGIHCVTLQLPAARGEAGAS</sequence>
<evidence type="ECO:0000256" key="1">
    <source>
        <dbReference type="ARBA" id="ARBA00022801"/>
    </source>
</evidence>
<keyword evidence="1" id="KW-0378">Hydrolase</keyword>
<organism evidence="2 3">
    <name type="scientific">Streptomyces luteoverticillatus</name>
    <name type="common">Streptoverticillium luteoverticillatus</name>
    <dbReference type="NCBI Taxonomy" id="66425"/>
    <lineage>
        <taxon>Bacteria</taxon>
        <taxon>Bacillati</taxon>
        <taxon>Actinomycetota</taxon>
        <taxon>Actinomycetes</taxon>
        <taxon>Kitasatosporales</taxon>
        <taxon>Streptomycetaceae</taxon>
        <taxon>Streptomyces</taxon>
    </lineage>
</organism>